<protein>
    <submittedName>
        <fullName evidence="9">Protein FAM174C</fullName>
    </submittedName>
</protein>
<comment type="subcellular location">
    <subcellularLocation>
        <location evidence="1">Membrane</location>
        <topology evidence="1">Single-pass type I membrane protein</topology>
    </subcellularLocation>
</comment>
<sequence length="124" mass="14319">MWFIASIFIFLVVGRLVDSFGSNSTTPSHIADFTTKYNSQNTTAKLNVQENFFGANMQMVQRAFYVLIGISLLAVLYFIIRTVRLKKKPLRKKYGLLSDYDENMEMGSLDSDEEKIFEARSLRR</sequence>
<name>A0A1L8HX54_XENLA</name>
<dbReference type="KEGG" id="xla:108719894"/>
<dbReference type="AlphaFoldDB" id="A0A1L8HX54"/>
<dbReference type="STRING" id="8355.A0A1L8HX54"/>
<evidence type="ECO:0000256" key="7">
    <source>
        <dbReference type="ARBA" id="ARBA00023180"/>
    </source>
</evidence>
<dbReference type="GeneID" id="108719894"/>
<dbReference type="Pfam" id="PF06679">
    <property type="entry name" value="DUF1180"/>
    <property type="match status" value="1"/>
</dbReference>
<keyword evidence="8" id="KW-1185">Reference proteome</keyword>
<dbReference type="PaxDb" id="8355-A0A1L8HX54"/>
<dbReference type="OMA" id="FFGANMQ"/>
<gene>
    <name evidence="9" type="primary">fam174c.L</name>
</gene>
<keyword evidence="6" id="KW-0472">Membrane</keyword>
<dbReference type="PANTHER" id="PTHR28607:SF2">
    <property type="entry name" value="PROTEIN FAM174C"/>
    <property type="match status" value="1"/>
</dbReference>
<dbReference type="InterPro" id="IPR009565">
    <property type="entry name" value="FAM174-like"/>
</dbReference>
<evidence type="ECO:0000256" key="2">
    <source>
        <dbReference type="ARBA" id="ARBA00006986"/>
    </source>
</evidence>
<accession>A0A1L8HX54</accession>
<keyword evidence="3" id="KW-0812">Transmembrane</keyword>
<evidence type="ECO:0000313" key="9">
    <source>
        <dbReference type="RefSeq" id="XP_018124662.2"/>
    </source>
</evidence>
<keyword evidence="4" id="KW-0732">Signal</keyword>
<keyword evidence="5" id="KW-1133">Transmembrane helix</keyword>
<dbReference type="RefSeq" id="XP_018124662.2">
    <property type="nucleotide sequence ID" value="XM_018269173.2"/>
</dbReference>
<dbReference type="GO" id="GO:0016020">
    <property type="term" value="C:membrane"/>
    <property type="evidence" value="ECO:0007669"/>
    <property type="project" value="UniProtKB-SubCell"/>
</dbReference>
<comment type="similarity">
    <text evidence="2">Belongs to the FAM174 family.</text>
</comment>
<evidence type="ECO:0000256" key="4">
    <source>
        <dbReference type="ARBA" id="ARBA00022729"/>
    </source>
</evidence>
<dbReference type="OrthoDB" id="5917722at2759"/>
<dbReference type="PANTHER" id="PTHR28607">
    <property type="entry name" value="EXPRESSED PROTEIN"/>
    <property type="match status" value="1"/>
</dbReference>
<keyword evidence="7" id="KW-0325">Glycoprotein</keyword>
<evidence type="ECO:0000256" key="6">
    <source>
        <dbReference type="ARBA" id="ARBA00023136"/>
    </source>
</evidence>
<dbReference type="Proteomes" id="UP000186698">
    <property type="component" value="Chromosome 1L"/>
</dbReference>
<proteinExistence type="inferred from homology"/>
<evidence type="ECO:0000256" key="1">
    <source>
        <dbReference type="ARBA" id="ARBA00004479"/>
    </source>
</evidence>
<dbReference type="CTD" id="108719894"/>
<dbReference type="GO" id="GO:0005576">
    <property type="term" value="C:extracellular region"/>
    <property type="evidence" value="ECO:0007669"/>
    <property type="project" value="TreeGrafter"/>
</dbReference>
<reference evidence="9" key="1">
    <citation type="submission" date="2025-08" db="UniProtKB">
        <authorList>
            <consortium name="RefSeq"/>
        </authorList>
    </citation>
    <scope>IDENTIFICATION</scope>
    <source>
        <strain evidence="9">J_2021</strain>
        <tissue evidence="9">Erythrocytes</tissue>
    </source>
</reference>
<organism evidence="8 9">
    <name type="scientific">Xenopus laevis</name>
    <name type="common">African clawed frog</name>
    <dbReference type="NCBI Taxonomy" id="8355"/>
    <lineage>
        <taxon>Eukaryota</taxon>
        <taxon>Metazoa</taxon>
        <taxon>Chordata</taxon>
        <taxon>Craniata</taxon>
        <taxon>Vertebrata</taxon>
        <taxon>Euteleostomi</taxon>
        <taxon>Amphibia</taxon>
        <taxon>Batrachia</taxon>
        <taxon>Anura</taxon>
        <taxon>Pipoidea</taxon>
        <taxon>Pipidae</taxon>
        <taxon>Xenopodinae</taxon>
        <taxon>Xenopus</taxon>
        <taxon>Xenopus</taxon>
    </lineage>
</organism>
<evidence type="ECO:0000256" key="3">
    <source>
        <dbReference type="ARBA" id="ARBA00022692"/>
    </source>
</evidence>
<evidence type="ECO:0000256" key="5">
    <source>
        <dbReference type="ARBA" id="ARBA00022989"/>
    </source>
</evidence>
<evidence type="ECO:0000313" key="8">
    <source>
        <dbReference type="Proteomes" id="UP000186698"/>
    </source>
</evidence>